<dbReference type="Pfam" id="PF00498">
    <property type="entry name" value="FHA"/>
    <property type="match status" value="1"/>
</dbReference>
<evidence type="ECO:0000259" key="1">
    <source>
        <dbReference type="PROSITE" id="PS50006"/>
    </source>
</evidence>
<dbReference type="PANTHER" id="PTHR15715:SF37">
    <property type="entry name" value="LD47843P"/>
    <property type="match status" value="1"/>
</dbReference>
<dbReference type="EMBL" id="JARIHO010000018">
    <property type="protein sequence ID" value="KAJ7348080.1"/>
    <property type="molecule type" value="Genomic_DNA"/>
</dbReference>
<name>A0AAD7A286_9AGAR</name>
<evidence type="ECO:0000313" key="3">
    <source>
        <dbReference type="Proteomes" id="UP001218218"/>
    </source>
</evidence>
<proteinExistence type="predicted"/>
<feature type="non-terminal residue" evidence="2">
    <location>
        <position position="80"/>
    </location>
</feature>
<reference evidence="2" key="1">
    <citation type="submission" date="2023-03" db="EMBL/GenBank/DDBJ databases">
        <title>Massive genome expansion in bonnet fungi (Mycena s.s.) driven by repeated elements and novel gene families across ecological guilds.</title>
        <authorList>
            <consortium name="Lawrence Berkeley National Laboratory"/>
            <person name="Harder C.B."/>
            <person name="Miyauchi S."/>
            <person name="Viragh M."/>
            <person name="Kuo A."/>
            <person name="Thoen E."/>
            <person name="Andreopoulos B."/>
            <person name="Lu D."/>
            <person name="Skrede I."/>
            <person name="Drula E."/>
            <person name="Henrissat B."/>
            <person name="Morin E."/>
            <person name="Kohler A."/>
            <person name="Barry K."/>
            <person name="LaButti K."/>
            <person name="Morin E."/>
            <person name="Salamov A."/>
            <person name="Lipzen A."/>
            <person name="Mereny Z."/>
            <person name="Hegedus B."/>
            <person name="Baldrian P."/>
            <person name="Stursova M."/>
            <person name="Weitz H."/>
            <person name="Taylor A."/>
            <person name="Grigoriev I.V."/>
            <person name="Nagy L.G."/>
            <person name="Martin F."/>
            <person name="Kauserud H."/>
        </authorList>
    </citation>
    <scope>NUCLEOTIDE SEQUENCE</scope>
    <source>
        <strain evidence="2">CBHHK002</strain>
    </source>
</reference>
<dbReference type="Gene3D" id="2.60.200.20">
    <property type="match status" value="1"/>
</dbReference>
<keyword evidence="3" id="KW-1185">Reference proteome</keyword>
<dbReference type="InterPro" id="IPR000253">
    <property type="entry name" value="FHA_dom"/>
</dbReference>
<comment type="caution">
    <text evidence="2">The sequence shown here is derived from an EMBL/GenBank/DDBJ whole genome shotgun (WGS) entry which is preliminary data.</text>
</comment>
<dbReference type="InterPro" id="IPR008984">
    <property type="entry name" value="SMAD_FHA_dom_sf"/>
</dbReference>
<evidence type="ECO:0000313" key="2">
    <source>
        <dbReference type="EMBL" id="KAJ7348080.1"/>
    </source>
</evidence>
<dbReference type="InterPro" id="IPR051176">
    <property type="entry name" value="Cent_Immune-Sig_Mod"/>
</dbReference>
<dbReference type="PANTHER" id="PTHR15715">
    <property type="entry name" value="CENTROSOMAL PROTEIN OF 170 KDA"/>
    <property type="match status" value="1"/>
</dbReference>
<feature type="non-terminal residue" evidence="2">
    <location>
        <position position="1"/>
    </location>
</feature>
<gene>
    <name evidence="2" type="ORF">DFH08DRAFT_643447</name>
</gene>
<organism evidence="2 3">
    <name type="scientific">Mycena albidolilacea</name>
    <dbReference type="NCBI Taxonomy" id="1033008"/>
    <lineage>
        <taxon>Eukaryota</taxon>
        <taxon>Fungi</taxon>
        <taxon>Dikarya</taxon>
        <taxon>Basidiomycota</taxon>
        <taxon>Agaricomycotina</taxon>
        <taxon>Agaricomycetes</taxon>
        <taxon>Agaricomycetidae</taxon>
        <taxon>Agaricales</taxon>
        <taxon>Marasmiineae</taxon>
        <taxon>Mycenaceae</taxon>
        <taxon>Mycena</taxon>
    </lineage>
</organism>
<dbReference type="AlphaFoldDB" id="A0AAD7A286"/>
<dbReference type="SUPFAM" id="SSF49879">
    <property type="entry name" value="SMAD/FHA domain"/>
    <property type="match status" value="1"/>
</dbReference>
<sequence>NAEVWEENGKIFIEDVKSSNGTFINGKQLSQEGLEYELFELKTNGNVEFGIDIVGKDNKTIIHYKVAVQVACTFNEQHQQ</sequence>
<dbReference type="GO" id="GO:0005737">
    <property type="term" value="C:cytoplasm"/>
    <property type="evidence" value="ECO:0007669"/>
    <property type="project" value="TreeGrafter"/>
</dbReference>
<protein>
    <recommendedName>
        <fullName evidence="1">FHA domain-containing protein</fullName>
    </recommendedName>
</protein>
<dbReference type="PROSITE" id="PS50006">
    <property type="entry name" value="FHA_DOMAIN"/>
    <property type="match status" value="1"/>
</dbReference>
<dbReference type="Proteomes" id="UP001218218">
    <property type="component" value="Unassembled WGS sequence"/>
</dbReference>
<feature type="domain" description="FHA" evidence="1">
    <location>
        <begin position="1"/>
        <end position="29"/>
    </location>
</feature>
<accession>A0AAD7A286</accession>